<proteinExistence type="predicted"/>
<dbReference type="AlphaFoldDB" id="A0A2W5RVH8"/>
<organism evidence="1 2">
    <name type="scientific">Acinetobacter johnsonii</name>
    <dbReference type="NCBI Taxonomy" id="40214"/>
    <lineage>
        <taxon>Bacteria</taxon>
        <taxon>Pseudomonadati</taxon>
        <taxon>Pseudomonadota</taxon>
        <taxon>Gammaproteobacteria</taxon>
        <taxon>Moraxellales</taxon>
        <taxon>Moraxellaceae</taxon>
        <taxon>Acinetobacter</taxon>
    </lineage>
</organism>
<sequence>MIKVTPDHEKAAQAYDTVKAMNCEYVNIIAKEYPISDTKVGYYIAGISPATAENGVSREQWLAKYEALQQDAL</sequence>
<gene>
    <name evidence="1" type="ORF">DI542_00650</name>
</gene>
<protein>
    <submittedName>
        <fullName evidence="1">Uncharacterized protein</fullName>
    </submittedName>
</protein>
<evidence type="ECO:0000313" key="2">
    <source>
        <dbReference type="Proteomes" id="UP000249282"/>
    </source>
</evidence>
<accession>A0A2W5RVH8</accession>
<reference evidence="1 2" key="1">
    <citation type="submission" date="2017-11" db="EMBL/GenBank/DDBJ databases">
        <title>Infants hospitalized years apart are colonized by the same room-sourced microbial strains.</title>
        <authorList>
            <person name="Brooks B."/>
            <person name="Olm M.R."/>
            <person name="Firek B.A."/>
            <person name="Baker R."/>
            <person name="Thomas B.C."/>
            <person name="Morowitz M.J."/>
            <person name="Banfield J.F."/>
        </authorList>
    </citation>
    <scope>NUCLEOTIDE SEQUENCE [LARGE SCALE GENOMIC DNA]</scope>
    <source>
        <strain evidence="1">S2_003_000_R3_20</strain>
    </source>
</reference>
<name>A0A2W5RVH8_ACIJO</name>
<dbReference type="EMBL" id="QFQJ01000002">
    <property type="protein sequence ID" value="PZQ93716.1"/>
    <property type="molecule type" value="Genomic_DNA"/>
</dbReference>
<evidence type="ECO:0000313" key="1">
    <source>
        <dbReference type="EMBL" id="PZQ93716.1"/>
    </source>
</evidence>
<dbReference type="Proteomes" id="UP000249282">
    <property type="component" value="Unassembled WGS sequence"/>
</dbReference>
<comment type="caution">
    <text evidence="1">The sequence shown here is derived from an EMBL/GenBank/DDBJ whole genome shotgun (WGS) entry which is preliminary data.</text>
</comment>